<dbReference type="SMART" id="SM00873">
    <property type="entry name" value="B3_4"/>
    <property type="match status" value="1"/>
</dbReference>
<proteinExistence type="predicted"/>
<dbReference type="InterPro" id="IPR009061">
    <property type="entry name" value="DNA-bd_dom_put_sf"/>
</dbReference>
<sequence>MQILIPDLWLREYLETNATPKQIQHALSLCGPSVERLHKKGDEYIYDIEVTTNRVDMMSVVGIAFECVAILPRFGYTAKLKKDPYLEKVDLSTSKKVNYLNVTLDKAICYRFSTALIRDVKVGKSPDWLVKRLELVGMRSLNNVVDISNYLMHELGQPVHTFDYDKIANHTMIVRQSRKGEKLTTLDAKTHTLPGGDIVIEDGSGKLIDLCGIMGGLNSAVDEHTQNVLLFVQTYEPTHIRKTSMALAHRTAAAELFEKNLPTENVLPTLHSGIKLFSQTTGGQADKSVLDILNVSEKVTTLKLACPLTEFVNSRLGINLTFAEIAKILKSLEFVVQSEQVVEIPWVRKLDIAIPEDLVEEVARIYGYHNLPTQLMAGNLPTPLSDTTFYWEAKVKSALSHWGFTETYTYSLVDQDSGLKLKNPLSSEWTYLRTSLAPSHLKIVSENLGKVDELHLFEIANVYLPKKGNLPHEELHLILTSTNLDVSQLKGYVEALSLEMGVHITPEIKVYPTALICEINLEPLIAKATSIKTYIPISQYPPIIEDINVPYTGNYAATVAKIKKVSPFVAKIELVDKYENKLTLRITYHSKSKQLSSQNIVPIREKLSALA</sequence>
<dbReference type="GO" id="GO:0005524">
    <property type="term" value="F:ATP binding"/>
    <property type="evidence" value="ECO:0007669"/>
    <property type="project" value="UniProtKB-KW"/>
</dbReference>
<dbReference type="PANTHER" id="PTHR10947">
    <property type="entry name" value="PHENYLALANYL-TRNA SYNTHETASE BETA CHAIN AND LEUCINE-RICH REPEAT-CONTAINING PROTEIN 47"/>
    <property type="match status" value="1"/>
</dbReference>
<evidence type="ECO:0000256" key="8">
    <source>
        <dbReference type="ARBA" id="ARBA00022917"/>
    </source>
</evidence>
<dbReference type="Pfam" id="PF03484">
    <property type="entry name" value="B5"/>
    <property type="match status" value="1"/>
</dbReference>
<dbReference type="SUPFAM" id="SSF56037">
    <property type="entry name" value="PheT/TilS domain"/>
    <property type="match status" value="1"/>
</dbReference>
<keyword evidence="7" id="KW-0460">Magnesium</keyword>
<dbReference type="Gene3D" id="3.30.70.380">
    <property type="entry name" value="Ferrodoxin-fold anticodon-binding domain"/>
    <property type="match status" value="1"/>
</dbReference>
<dbReference type="GO" id="GO:0004826">
    <property type="term" value="F:phenylalanine-tRNA ligase activity"/>
    <property type="evidence" value="ECO:0007669"/>
    <property type="project" value="UniProtKB-EC"/>
</dbReference>
<evidence type="ECO:0000313" key="11">
    <source>
        <dbReference type="EMBL" id="KKU69396.1"/>
    </source>
</evidence>
<dbReference type="AlphaFoldDB" id="A0A0G1SIZ8"/>
<name>A0A0G1SIZ8_9BACT</name>
<dbReference type="InterPro" id="IPR020825">
    <property type="entry name" value="Phe-tRNA_synthase-like_B3/B4"/>
</dbReference>
<dbReference type="InterPro" id="IPR036690">
    <property type="entry name" value="Fdx_antiC-bd_sf"/>
</dbReference>
<dbReference type="Pfam" id="PF03483">
    <property type="entry name" value="B3_4"/>
    <property type="match status" value="1"/>
</dbReference>
<protein>
    <recommendedName>
        <fullName evidence="2">phenylalanine--tRNA ligase</fullName>
        <ecNumber evidence="2">6.1.1.20</ecNumber>
    </recommendedName>
</protein>
<evidence type="ECO:0000256" key="5">
    <source>
        <dbReference type="ARBA" id="ARBA00022741"/>
    </source>
</evidence>
<dbReference type="SMART" id="SM00874">
    <property type="entry name" value="B5"/>
    <property type="match status" value="1"/>
</dbReference>
<comment type="cofactor">
    <cofactor evidence="1">
        <name>Mg(2+)</name>
        <dbReference type="ChEBI" id="CHEBI:18420"/>
    </cofactor>
</comment>
<evidence type="ECO:0000256" key="3">
    <source>
        <dbReference type="ARBA" id="ARBA00022598"/>
    </source>
</evidence>
<dbReference type="InterPro" id="IPR005146">
    <property type="entry name" value="B3/B4_tRNA-bd"/>
</dbReference>
<dbReference type="SUPFAM" id="SSF55681">
    <property type="entry name" value="Class II aaRS and biotin synthetases"/>
    <property type="match status" value="1"/>
</dbReference>
<dbReference type="Pfam" id="PF17759">
    <property type="entry name" value="tRNA_synthFbeta"/>
    <property type="match status" value="1"/>
</dbReference>
<organism evidence="11 12">
    <name type="scientific">Candidatus Amesbacteria bacterium GW2011_GWA1_47_20</name>
    <dbReference type="NCBI Taxonomy" id="1618354"/>
    <lineage>
        <taxon>Bacteria</taxon>
        <taxon>Candidatus Amesiibacteriota</taxon>
    </lineage>
</organism>
<dbReference type="Gene3D" id="3.30.56.10">
    <property type="match status" value="2"/>
</dbReference>
<evidence type="ECO:0000259" key="10">
    <source>
        <dbReference type="PROSITE" id="PS51483"/>
    </source>
</evidence>
<evidence type="ECO:0000256" key="6">
    <source>
        <dbReference type="ARBA" id="ARBA00022840"/>
    </source>
</evidence>
<evidence type="ECO:0000256" key="1">
    <source>
        <dbReference type="ARBA" id="ARBA00001946"/>
    </source>
</evidence>
<keyword evidence="8" id="KW-0648">Protein biosynthesis</keyword>
<evidence type="ECO:0000313" key="12">
    <source>
        <dbReference type="Proteomes" id="UP000034565"/>
    </source>
</evidence>
<dbReference type="InterPro" id="IPR045060">
    <property type="entry name" value="Phe-tRNA-ligase_IIc_bsu"/>
</dbReference>
<dbReference type="InterPro" id="IPR041616">
    <property type="entry name" value="PheRS_beta_core"/>
</dbReference>
<dbReference type="PANTHER" id="PTHR10947:SF0">
    <property type="entry name" value="PHENYLALANINE--TRNA LIGASE BETA SUBUNIT"/>
    <property type="match status" value="1"/>
</dbReference>
<evidence type="ECO:0000256" key="4">
    <source>
        <dbReference type="ARBA" id="ARBA00022723"/>
    </source>
</evidence>
<feature type="domain" description="B5" evidence="10">
    <location>
        <begin position="300"/>
        <end position="373"/>
    </location>
</feature>
<dbReference type="PATRIC" id="fig|1618354.3.peg.469"/>
<keyword evidence="9 11" id="KW-0030">Aminoacyl-tRNA synthetase</keyword>
<comment type="caution">
    <text evidence="11">The sequence shown here is derived from an EMBL/GenBank/DDBJ whole genome shotgun (WGS) entry which is preliminary data.</text>
</comment>
<dbReference type="GO" id="GO:0009328">
    <property type="term" value="C:phenylalanine-tRNA ligase complex"/>
    <property type="evidence" value="ECO:0007669"/>
    <property type="project" value="TreeGrafter"/>
</dbReference>
<dbReference type="Gene3D" id="3.30.930.10">
    <property type="entry name" value="Bira Bifunctional Protein, Domain 2"/>
    <property type="match status" value="1"/>
</dbReference>
<keyword evidence="4" id="KW-0479">Metal-binding</keyword>
<evidence type="ECO:0000256" key="9">
    <source>
        <dbReference type="ARBA" id="ARBA00023146"/>
    </source>
</evidence>
<dbReference type="EMBL" id="LCOA01000013">
    <property type="protein sequence ID" value="KKU69396.1"/>
    <property type="molecule type" value="Genomic_DNA"/>
</dbReference>
<reference evidence="11 12" key="1">
    <citation type="journal article" date="2015" name="Nature">
        <title>rRNA introns, odd ribosomes, and small enigmatic genomes across a large radiation of phyla.</title>
        <authorList>
            <person name="Brown C.T."/>
            <person name="Hug L.A."/>
            <person name="Thomas B.C."/>
            <person name="Sharon I."/>
            <person name="Castelle C.J."/>
            <person name="Singh A."/>
            <person name="Wilkins M.J."/>
            <person name="Williams K.H."/>
            <person name="Banfield J.F."/>
        </authorList>
    </citation>
    <scope>NUCLEOTIDE SEQUENCE [LARGE SCALE GENOMIC DNA]</scope>
</reference>
<dbReference type="PROSITE" id="PS51483">
    <property type="entry name" value="B5"/>
    <property type="match status" value="1"/>
</dbReference>
<dbReference type="GO" id="GO:0003723">
    <property type="term" value="F:RNA binding"/>
    <property type="evidence" value="ECO:0007669"/>
    <property type="project" value="InterPro"/>
</dbReference>
<dbReference type="Gene3D" id="3.50.40.10">
    <property type="entry name" value="Phenylalanyl-trna Synthetase, Chain B, domain 3"/>
    <property type="match status" value="1"/>
</dbReference>
<evidence type="ECO:0000256" key="2">
    <source>
        <dbReference type="ARBA" id="ARBA00012814"/>
    </source>
</evidence>
<dbReference type="GO" id="GO:0000287">
    <property type="term" value="F:magnesium ion binding"/>
    <property type="evidence" value="ECO:0007669"/>
    <property type="project" value="InterPro"/>
</dbReference>
<dbReference type="Proteomes" id="UP000034565">
    <property type="component" value="Unassembled WGS sequence"/>
</dbReference>
<dbReference type="GO" id="GO:0006432">
    <property type="term" value="P:phenylalanyl-tRNA aminoacylation"/>
    <property type="evidence" value="ECO:0007669"/>
    <property type="project" value="InterPro"/>
</dbReference>
<dbReference type="InterPro" id="IPR005147">
    <property type="entry name" value="tRNA_synthase_B5-dom"/>
</dbReference>
<dbReference type="EC" id="6.1.1.20" evidence="2"/>
<dbReference type="SUPFAM" id="SSF46955">
    <property type="entry name" value="Putative DNA-binding domain"/>
    <property type="match status" value="2"/>
</dbReference>
<evidence type="ECO:0000256" key="7">
    <source>
        <dbReference type="ARBA" id="ARBA00022842"/>
    </source>
</evidence>
<keyword evidence="6" id="KW-0067">ATP-binding</keyword>
<keyword evidence="3" id="KW-0436">Ligase</keyword>
<gene>
    <name evidence="11" type="ORF">UX92_C0013G0001</name>
</gene>
<accession>A0A0G1SIZ8</accession>
<keyword evidence="5" id="KW-0547">Nucleotide-binding</keyword>
<dbReference type="InterPro" id="IPR045864">
    <property type="entry name" value="aa-tRNA-synth_II/BPL/LPL"/>
</dbReference>